<name>A0ABY9HBH6_9MOLU</name>
<evidence type="ECO:0000313" key="4">
    <source>
        <dbReference type="Proteomes" id="UP001237011"/>
    </source>
</evidence>
<dbReference type="EC" id="2.7.1.24" evidence="3"/>
<reference evidence="3" key="1">
    <citation type="submission" date="2023-08" db="EMBL/GenBank/DDBJ databases">
        <title>Complete genome sequence of Mycoplasma seminis 2200.</title>
        <authorList>
            <person name="Spergser J."/>
        </authorList>
    </citation>
    <scope>NUCLEOTIDE SEQUENCE [LARGE SCALE GENOMIC DNA]</scope>
    <source>
        <strain evidence="3">2200</strain>
    </source>
</reference>
<dbReference type="Proteomes" id="UP001237011">
    <property type="component" value="Chromosome"/>
</dbReference>
<evidence type="ECO:0000256" key="2">
    <source>
        <dbReference type="ARBA" id="ARBA00022840"/>
    </source>
</evidence>
<organism evidence="3 4">
    <name type="scientific">Mycoplasma seminis</name>
    <dbReference type="NCBI Taxonomy" id="512749"/>
    <lineage>
        <taxon>Bacteria</taxon>
        <taxon>Bacillati</taxon>
        <taxon>Mycoplasmatota</taxon>
        <taxon>Mollicutes</taxon>
        <taxon>Mycoplasmataceae</taxon>
        <taxon>Mycoplasma</taxon>
    </lineage>
</organism>
<keyword evidence="3" id="KW-0418">Kinase</keyword>
<dbReference type="RefSeq" id="WP_305938377.1">
    <property type="nucleotide sequence ID" value="NZ_CP132191.1"/>
</dbReference>
<dbReference type="PROSITE" id="PS51257">
    <property type="entry name" value="PROKAR_LIPOPROTEIN"/>
    <property type="match status" value="1"/>
</dbReference>
<protein>
    <submittedName>
        <fullName evidence="3">Dephospho-CoA kinase</fullName>
        <ecNumber evidence="3">2.7.1.24</ecNumber>
    </submittedName>
</protein>
<dbReference type="InterPro" id="IPR001977">
    <property type="entry name" value="Depp_CoAkinase"/>
</dbReference>
<keyword evidence="4" id="KW-1185">Reference proteome</keyword>
<dbReference type="SUPFAM" id="SSF52540">
    <property type="entry name" value="P-loop containing nucleoside triphosphate hydrolases"/>
    <property type="match status" value="1"/>
</dbReference>
<gene>
    <name evidence="3" type="ORF">Q8852_02310</name>
</gene>
<dbReference type="Pfam" id="PF01121">
    <property type="entry name" value="CoaE"/>
    <property type="match status" value="1"/>
</dbReference>
<sequence length="190" mass="22280">MIAIVGKIASGKTTFLKSCASLGYSTFSCDEYVNYLYTQNSDFINKIKQNIGEFLIKNNQVSKDEIKKWIRQDLTNLQLIEKEVFLEIKSHLQQHQYDFVEIPILATKIVDFSTFFSLILNMQISPSQHEKLLKNKGVDNFVLEILLNQNAYNWEEKDFFRNKKVVNIPLNKRDNLDKIKLLLHEIKQTM</sequence>
<dbReference type="EMBL" id="CP132191">
    <property type="protein sequence ID" value="WLP85955.1"/>
    <property type="molecule type" value="Genomic_DNA"/>
</dbReference>
<keyword evidence="3" id="KW-0808">Transferase</keyword>
<accession>A0ABY9HBH6</accession>
<proteinExistence type="predicted"/>
<keyword evidence="2" id="KW-0067">ATP-binding</keyword>
<dbReference type="Gene3D" id="3.40.50.300">
    <property type="entry name" value="P-loop containing nucleotide triphosphate hydrolases"/>
    <property type="match status" value="1"/>
</dbReference>
<keyword evidence="1" id="KW-0547">Nucleotide-binding</keyword>
<dbReference type="InterPro" id="IPR027417">
    <property type="entry name" value="P-loop_NTPase"/>
</dbReference>
<evidence type="ECO:0000313" key="3">
    <source>
        <dbReference type="EMBL" id="WLP85955.1"/>
    </source>
</evidence>
<evidence type="ECO:0000256" key="1">
    <source>
        <dbReference type="ARBA" id="ARBA00022741"/>
    </source>
</evidence>
<dbReference type="GO" id="GO:0004140">
    <property type="term" value="F:dephospho-CoA kinase activity"/>
    <property type="evidence" value="ECO:0007669"/>
    <property type="project" value="UniProtKB-EC"/>
</dbReference>